<dbReference type="InterPro" id="IPR021147">
    <property type="entry name" value="DUF697"/>
</dbReference>
<evidence type="ECO:0000256" key="1">
    <source>
        <dbReference type="ARBA" id="ARBA00004141"/>
    </source>
</evidence>
<keyword evidence="4 5" id="KW-0472">Membrane</keyword>
<dbReference type="Proteomes" id="UP000516160">
    <property type="component" value="Chromosome"/>
</dbReference>
<evidence type="ECO:0000256" key="5">
    <source>
        <dbReference type="SAM" id="Phobius"/>
    </source>
</evidence>
<comment type="subcellular location">
    <subcellularLocation>
        <location evidence="1">Membrane</location>
        <topology evidence="1">Multi-pass membrane protein</topology>
    </subcellularLocation>
</comment>
<feature type="transmembrane region" description="Helical" evidence="5">
    <location>
        <begin position="12"/>
        <end position="32"/>
    </location>
</feature>
<name>A0A7G9WB10_ALKCA</name>
<reference evidence="6 7" key="1">
    <citation type="submission" date="2020-07" db="EMBL/GenBank/DDBJ databases">
        <title>Alkalicella. sp. LB2 genome.</title>
        <authorList>
            <person name="Postec A."/>
            <person name="Quemeneur M."/>
        </authorList>
    </citation>
    <scope>NUCLEOTIDE SEQUENCE [LARGE SCALE GENOMIC DNA]</scope>
    <source>
        <strain evidence="6 7">LB2</strain>
    </source>
</reference>
<keyword evidence="3 5" id="KW-1133">Transmembrane helix</keyword>
<organism evidence="6 7">
    <name type="scientific">Alkalicella caledoniensis</name>
    <dbReference type="NCBI Taxonomy" id="2731377"/>
    <lineage>
        <taxon>Bacteria</taxon>
        <taxon>Bacillati</taxon>
        <taxon>Bacillota</taxon>
        <taxon>Clostridia</taxon>
        <taxon>Eubacteriales</taxon>
        <taxon>Proteinivoracaceae</taxon>
        <taxon>Alkalicella</taxon>
    </lineage>
</organism>
<evidence type="ECO:0000256" key="2">
    <source>
        <dbReference type="ARBA" id="ARBA00022692"/>
    </source>
</evidence>
<protein>
    <submittedName>
        <fullName evidence="6">DUF697 domain-containing protein</fullName>
    </submittedName>
</protein>
<dbReference type="KEGG" id="acae:HYG86_14395"/>
<dbReference type="AlphaFoldDB" id="A0A7G9WB10"/>
<evidence type="ECO:0000256" key="4">
    <source>
        <dbReference type="ARBA" id="ARBA00023136"/>
    </source>
</evidence>
<dbReference type="GO" id="GO:0016020">
    <property type="term" value="C:membrane"/>
    <property type="evidence" value="ECO:0007669"/>
    <property type="project" value="UniProtKB-SubCell"/>
</dbReference>
<evidence type="ECO:0000256" key="3">
    <source>
        <dbReference type="ARBA" id="ARBA00022989"/>
    </source>
</evidence>
<gene>
    <name evidence="6" type="ORF">HYG86_14395</name>
</gene>
<keyword evidence="7" id="KW-1185">Reference proteome</keyword>
<evidence type="ECO:0000313" key="6">
    <source>
        <dbReference type="EMBL" id="QNO15872.1"/>
    </source>
</evidence>
<sequence>MNNLASILKKYITALMILLLVLLVVFVINQVYQLYIITSNINQTLGQIVLLVLTAIFGSALILPVIMYLKLPRGLKVPKQGDEEGYSRYIANLRKRLRKNKHLLNTGFQFSDKESTEAQVKAALKELDSQAEGIVKKYSSTVFITTAISQNGSLDGLFVLLNLSKMIWNIAHIYNQRPTVKELVLLYINVGGTVLMAKEINELNLIDEQLEPVITALLGETILASQTVIVSNLVVNSVLEGSANAFLSLRVGKIAMKYCSSLTEVDRKSVRKAATLEACELLGTIVKQNTSLIVKSVVKGAGKGTIKLLRKSKEKLFSFGKKKSMDI</sequence>
<accession>A0A7G9WB10</accession>
<evidence type="ECO:0000313" key="7">
    <source>
        <dbReference type="Proteomes" id="UP000516160"/>
    </source>
</evidence>
<proteinExistence type="predicted"/>
<dbReference type="Pfam" id="PF05128">
    <property type="entry name" value="DUF697"/>
    <property type="match status" value="1"/>
</dbReference>
<keyword evidence="2 5" id="KW-0812">Transmembrane</keyword>
<dbReference type="EMBL" id="CP058559">
    <property type="protein sequence ID" value="QNO15872.1"/>
    <property type="molecule type" value="Genomic_DNA"/>
</dbReference>
<feature type="transmembrane region" description="Helical" evidence="5">
    <location>
        <begin position="44"/>
        <end position="69"/>
    </location>
</feature>
<dbReference type="RefSeq" id="WP_213166275.1">
    <property type="nucleotide sequence ID" value="NZ_CP058559.1"/>
</dbReference>